<evidence type="ECO:0000256" key="3">
    <source>
        <dbReference type="ARBA" id="ARBA00023125"/>
    </source>
</evidence>
<reference evidence="8" key="1">
    <citation type="submission" date="2022-12" db="EMBL/GenBank/DDBJ databases">
        <authorList>
            <person name="Petersen C."/>
        </authorList>
    </citation>
    <scope>NUCLEOTIDE SEQUENCE</scope>
    <source>
        <strain evidence="8">IBT 30728</strain>
    </source>
</reference>
<feature type="region of interest" description="Disordered" evidence="6">
    <location>
        <begin position="1"/>
        <end position="24"/>
    </location>
</feature>
<comment type="caution">
    <text evidence="8">The sequence shown here is derived from an EMBL/GenBank/DDBJ whole genome shotgun (WGS) entry which is preliminary data.</text>
</comment>
<evidence type="ECO:0000259" key="7">
    <source>
        <dbReference type="PROSITE" id="PS50066"/>
    </source>
</evidence>
<sequence length="102" mass="11704">MAALRRVRSNNSSKRKSFRQRQCRRKTNIMKKASEYSKMCDADVCISIRIRETGQIHILSADTSGFWAFLPLQLGSYYLTPTVITDRDLKKAKQDTASKDSL</sequence>
<reference evidence="8" key="2">
    <citation type="journal article" date="2023" name="IMA Fungus">
        <title>Comparative genomic study of the Penicillium genus elucidates a diverse pangenome and 15 lateral gene transfer events.</title>
        <authorList>
            <person name="Petersen C."/>
            <person name="Sorensen T."/>
            <person name="Nielsen M.R."/>
            <person name="Sondergaard T.E."/>
            <person name="Sorensen J.L."/>
            <person name="Fitzpatrick D.A."/>
            <person name="Frisvad J.C."/>
            <person name="Nielsen K.L."/>
        </authorList>
    </citation>
    <scope>NUCLEOTIDE SEQUENCE</scope>
    <source>
        <strain evidence="8">IBT 30728</strain>
    </source>
</reference>
<evidence type="ECO:0000313" key="9">
    <source>
        <dbReference type="Proteomes" id="UP001148312"/>
    </source>
</evidence>
<name>A0A9X0BTS1_9EURO</name>
<evidence type="ECO:0000256" key="2">
    <source>
        <dbReference type="ARBA" id="ARBA00023015"/>
    </source>
</evidence>
<dbReference type="Proteomes" id="UP001148312">
    <property type="component" value="Unassembled WGS sequence"/>
</dbReference>
<organism evidence="8 9">
    <name type="scientific">Penicillium diatomitis</name>
    <dbReference type="NCBI Taxonomy" id="2819901"/>
    <lineage>
        <taxon>Eukaryota</taxon>
        <taxon>Fungi</taxon>
        <taxon>Dikarya</taxon>
        <taxon>Ascomycota</taxon>
        <taxon>Pezizomycotina</taxon>
        <taxon>Eurotiomycetes</taxon>
        <taxon>Eurotiomycetidae</taxon>
        <taxon>Eurotiales</taxon>
        <taxon>Aspergillaceae</taxon>
        <taxon>Penicillium</taxon>
    </lineage>
</organism>
<dbReference type="GeneID" id="81625857"/>
<dbReference type="GO" id="GO:0003677">
    <property type="term" value="F:DNA binding"/>
    <property type="evidence" value="ECO:0007669"/>
    <property type="project" value="UniProtKB-KW"/>
</dbReference>
<gene>
    <name evidence="8" type="ORF">N7539_006006</name>
</gene>
<feature type="domain" description="MADS-box" evidence="7">
    <location>
        <begin position="23"/>
        <end position="48"/>
    </location>
</feature>
<evidence type="ECO:0000256" key="4">
    <source>
        <dbReference type="ARBA" id="ARBA00023163"/>
    </source>
</evidence>
<keyword evidence="5" id="KW-0539">Nucleus</keyword>
<dbReference type="RefSeq" id="XP_056789076.1">
    <property type="nucleotide sequence ID" value="XM_056935608.1"/>
</dbReference>
<dbReference type="SUPFAM" id="SSF55455">
    <property type="entry name" value="SRF-like"/>
    <property type="match status" value="1"/>
</dbReference>
<accession>A0A9X0BTS1</accession>
<dbReference type="PROSITE" id="PS50066">
    <property type="entry name" value="MADS_BOX_2"/>
    <property type="match status" value="1"/>
</dbReference>
<keyword evidence="4" id="KW-0804">Transcription</keyword>
<comment type="subcellular location">
    <subcellularLocation>
        <location evidence="1">Nucleus</location>
    </subcellularLocation>
</comment>
<evidence type="ECO:0000256" key="6">
    <source>
        <dbReference type="SAM" id="MobiDB-lite"/>
    </source>
</evidence>
<dbReference type="InterPro" id="IPR002100">
    <property type="entry name" value="TF_MADSbox"/>
</dbReference>
<evidence type="ECO:0000256" key="5">
    <source>
        <dbReference type="ARBA" id="ARBA00023242"/>
    </source>
</evidence>
<protein>
    <recommendedName>
        <fullName evidence="7">MADS-box domain-containing protein</fullName>
    </recommendedName>
</protein>
<keyword evidence="3" id="KW-0238">DNA-binding</keyword>
<dbReference type="AlphaFoldDB" id="A0A9X0BTS1"/>
<dbReference type="Pfam" id="PF00319">
    <property type="entry name" value="SRF-TF"/>
    <property type="match status" value="1"/>
</dbReference>
<evidence type="ECO:0000313" key="8">
    <source>
        <dbReference type="EMBL" id="KAJ5483806.1"/>
    </source>
</evidence>
<keyword evidence="9" id="KW-1185">Reference proteome</keyword>
<dbReference type="GO" id="GO:0005634">
    <property type="term" value="C:nucleus"/>
    <property type="evidence" value="ECO:0007669"/>
    <property type="project" value="UniProtKB-SubCell"/>
</dbReference>
<keyword evidence="2" id="KW-0805">Transcription regulation</keyword>
<dbReference type="EMBL" id="JAPWDQ010000007">
    <property type="protein sequence ID" value="KAJ5483806.1"/>
    <property type="molecule type" value="Genomic_DNA"/>
</dbReference>
<proteinExistence type="predicted"/>
<dbReference type="Gene3D" id="3.40.1810.10">
    <property type="entry name" value="Transcription factor, MADS-box"/>
    <property type="match status" value="1"/>
</dbReference>
<dbReference type="GO" id="GO:0045944">
    <property type="term" value="P:positive regulation of transcription by RNA polymerase II"/>
    <property type="evidence" value="ECO:0007669"/>
    <property type="project" value="UniProtKB-ARBA"/>
</dbReference>
<evidence type="ECO:0000256" key="1">
    <source>
        <dbReference type="ARBA" id="ARBA00004123"/>
    </source>
</evidence>
<dbReference type="InterPro" id="IPR036879">
    <property type="entry name" value="TF_MADSbox_sf"/>
</dbReference>
<dbReference type="GO" id="GO:0046983">
    <property type="term" value="F:protein dimerization activity"/>
    <property type="evidence" value="ECO:0007669"/>
    <property type="project" value="InterPro"/>
</dbReference>